<feature type="transmembrane region" description="Helical" evidence="1">
    <location>
        <begin position="39"/>
        <end position="59"/>
    </location>
</feature>
<sequence length="347" mass="40433">MKFFRKYIFPALYGLLVYFTIRLLHDTDIGQHFWERDFYVNGIEMACSILVGYLAIYIFERLFKYYDRHRTVQLSYGAVVRELAILVGANLILVNVVFVPMVMALHVSQGIDELIPWADVADINMIPTLYAIVYYGIARSSTWLKAYVNNKMQLEKLTNDQLETELKFLKAQYHPHFLFNALNTIYFQMDEDVPGAKKSTELLSSLLRYQLYDQHQQVPVKQELEYLENYIRLQQIRASSKMQLSVNFEGCLTDQLIFPLLLLPLVENAFKYIGGEYKIAIEGCIIDNRFVFKVYNDVPANMKAPDNYSGIGLENLSRRLQLLYPDKHKLTAGREEDHYTAILELNI</sequence>
<dbReference type="GO" id="GO:0016020">
    <property type="term" value="C:membrane"/>
    <property type="evidence" value="ECO:0007669"/>
    <property type="project" value="InterPro"/>
</dbReference>
<dbReference type="PANTHER" id="PTHR34220:SF7">
    <property type="entry name" value="SENSOR HISTIDINE KINASE YPDA"/>
    <property type="match status" value="1"/>
</dbReference>
<keyword evidence="1" id="KW-0812">Transmembrane</keyword>
<keyword evidence="3" id="KW-0808">Transferase</keyword>
<proteinExistence type="predicted"/>
<dbReference type="InterPro" id="IPR010559">
    <property type="entry name" value="Sig_transdc_His_kin_internal"/>
</dbReference>
<dbReference type="Gene3D" id="3.30.565.10">
    <property type="entry name" value="Histidine kinase-like ATPase, C-terminal domain"/>
    <property type="match status" value="1"/>
</dbReference>
<reference evidence="4" key="1">
    <citation type="submission" date="2016-10" db="EMBL/GenBank/DDBJ databases">
        <authorList>
            <person name="Varghese N."/>
            <person name="Submissions S."/>
        </authorList>
    </citation>
    <scope>NUCLEOTIDE SEQUENCE [LARGE SCALE GENOMIC DNA]</scope>
    <source>
        <strain evidence="4">Gh-67</strain>
    </source>
</reference>
<evidence type="ECO:0000313" key="3">
    <source>
        <dbReference type="EMBL" id="SDF82154.1"/>
    </source>
</evidence>
<keyword evidence="1" id="KW-0472">Membrane</keyword>
<accession>A0A1G7P7E8</accession>
<keyword evidence="1" id="KW-1133">Transmembrane helix</keyword>
<feature type="transmembrane region" description="Helical" evidence="1">
    <location>
        <begin position="7"/>
        <end position="24"/>
    </location>
</feature>
<keyword evidence="3" id="KW-0418">Kinase</keyword>
<dbReference type="EMBL" id="FNCG01000001">
    <property type="protein sequence ID" value="SDF82154.1"/>
    <property type="molecule type" value="Genomic_DNA"/>
</dbReference>
<gene>
    <name evidence="3" type="ORF">SAMN05192573_101470</name>
</gene>
<keyword evidence="4" id="KW-1185">Reference proteome</keyword>
<feature type="domain" description="Signal transduction histidine kinase internal region" evidence="2">
    <location>
        <begin position="164"/>
        <end position="241"/>
    </location>
</feature>
<dbReference type="InterPro" id="IPR050640">
    <property type="entry name" value="Bact_2-comp_sensor_kinase"/>
</dbReference>
<protein>
    <submittedName>
        <fullName evidence="3">Histidine kinase</fullName>
    </submittedName>
</protein>
<dbReference type="RefSeq" id="WP_091162687.1">
    <property type="nucleotide sequence ID" value="NZ_FNCG01000001.1"/>
</dbReference>
<dbReference type="PANTHER" id="PTHR34220">
    <property type="entry name" value="SENSOR HISTIDINE KINASE YPDA"/>
    <property type="match status" value="1"/>
</dbReference>
<dbReference type="InterPro" id="IPR036890">
    <property type="entry name" value="HATPase_C_sf"/>
</dbReference>
<organism evidence="3 4">
    <name type="scientific">Mucilaginibacter gossypii</name>
    <dbReference type="NCBI Taxonomy" id="551996"/>
    <lineage>
        <taxon>Bacteria</taxon>
        <taxon>Pseudomonadati</taxon>
        <taxon>Bacteroidota</taxon>
        <taxon>Sphingobacteriia</taxon>
        <taxon>Sphingobacteriales</taxon>
        <taxon>Sphingobacteriaceae</taxon>
        <taxon>Mucilaginibacter</taxon>
    </lineage>
</organism>
<dbReference type="SUPFAM" id="SSF55874">
    <property type="entry name" value="ATPase domain of HSP90 chaperone/DNA topoisomerase II/histidine kinase"/>
    <property type="match status" value="1"/>
</dbReference>
<dbReference type="AlphaFoldDB" id="A0A1G7P7E8"/>
<evidence type="ECO:0000259" key="2">
    <source>
        <dbReference type="Pfam" id="PF06580"/>
    </source>
</evidence>
<feature type="transmembrane region" description="Helical" evidence="1">
    <location>
        <begin position="79"/>
        <end position="102"/>
    </location>
</feature>
<dbReference type="GO" id="GO:0000155">
    <property type="term" value="F:phosphorelay sensor kinase activity"/>
    <property type="evidence" value="ECO:0007669"/>
    <property type="project" value="InterPro"/>
</dbReference>
<feature type="transmembrane region" description="Helical" evidence="1">
    <location>
        <begin position="114"/>
        <end position="137"/>
    </location>
</feature>
<evidence type="ECO:0000256" key="1">
    <source>
        <dbReference type="SAM" id="Phobius"/>
    </source>
</evidence>
<name>A0A1G7P7E8_9SPHI</name>
<dbReference type="Proteomes" id="UP000199705">
    <property type="component" value="Unassembled WGS sequence"/>
</dbReference>
<dbReference type="STRING" id="551996.SAMN05192573_101470"/>
<evidence type="ECO:0000313" key="4">
    <source>
        <dbReference type="Proteomes" id="UP000199705"/>
    </source>
</evidence>
<dbReference type="Pfam" id="PF06580">
    <property type="entry name" value="His_kinase"/>
    <property type="match status" value="1"/>
</dbReference>